<evidence type="ECO:0000256" key="7">
    <source>
        <dbReference type="ARBA" id="ARBA00022967"/>
    </source>
</evidence>
<keyword evidence="3" id="KW-1003">Cell membrane</keyword>
<dbReference type="InterPro" id="IPR003593">
    <property type="entry name" value="AAA+_ATPase"/>
</dbReference>
<dbReference type="Gene3D" id="3.40.50.300">
    <property type="entry name" value="P-loop containing nucleotide triphosphate hydrolases"/>
    <property type="match status" value="2"/>
</dbReference>
<dbReference type="InterPro" id="IPR050107">
    <property type="entry name" value="ABC_carbohydrate_import_ATPase"/>
</dbReference>
<dbReference type="PANTHER" id="PTHR43790:SF4">
    <property type="entry name" value="GUANOSINE IMPORT ATP-BINDING PROTEIN NUPO"/>
    <property type="match status" value="1"/>
</dbReference>
<dbReference type="PROSITE" id="PS00211">
    <property type="entry name" value="ABC_TRANSPORTER_1"/>
    <property type="match status" value="1"/>
</dbReference>
<evidence type="ECO:0000313" key="11">
    <source>
        <dbReference type="Proteomes" id="UP001299608"/>
    </source>
</evidence>
<evidence type="ECO:0000256" key="5">
    <source>
        <dbReference type="ARBA" id="ARBA00022741"/>
    </source>
</evidence>
<dbReference type="GO" id="GO:0005524">
    <property type="term" value="F:ATP binding"/>
    <property type="evidence" value="ECO:0007669"/>
    <property type="project" value="UniProtKB-KW"/>
</dbReference>
<evidence type="ECO:0000256" key="1">
    <source>
        <dbReference type="ARBA" id="ARBA00004202"/>
    </source>
</evidence>
<dbReference type="InterPro" id="IPR027417">
    <property type="entry name" value="P-loop_NTPase"/>
</dbReference>
<dbReference type="RefSeq" id="WP_207660448.1">
    <property type="nucleotide sequence ID" value="NZ_JAJCID010000001.1"/>
</dbReference>
<evidence type="ECO:0000259" key="9">
    <source>
        <dbReference type="PROSITE" id="PS50893"/>
    </source>
</evidence>
<evidence type="ECO:0000256" key="6">
    <source>
        <dbReference type="ARBA" id="ARBA00022840"/>
    </source>
</evidence>
<evidence type="ECO:0000256" key="4">
    <source>
        <dbReference type="ARBA" id="ARBA00022737"/>
    </source>
</evidence>
<evidence type="ECO:0000313" key="10">
    <source>
        <dbReference type="EMBL" id="MCG4744079.1"/>
    </source>
</evidence>
<protein>
    <submittedName>
        <fullName evidence="10">ABC transporter ATP-binding protein</fullName>
    </submittedName>
</protein>
<keyword evidence="2" id="KW-0813">Transport</keyword>
<dbReference type="SUPFAM" id="SSF52540">
    <property type="entry name" value="P-loop containing nucleoside triphosphate hydrolases"/>
    <property type="match status" value="2"/>
</dbReference>
<dbReference type="CDD" id="cd03215">
    <property type="entry name" value="ABC_Carb_Monos_II"/>
    <property type="match status" value="1"/>
</dbReference>
<dbReference type="InterPro" id="IPR017871">
    <property type="entry name" value="ABC_transporter-like_CS"/>
</dbReference>
<dbReference type="FunFam" id="3.40.50.300:FF:000127">
    <property type="entry name" value="Ribose import ATP-binding protein RbsA"/>
    <property type="match status" value="1"/>
</dbReference>
<feature type="domain" description="ABC transporter" evidence="9">
    <location>
        <begin position="260"/>
        <end position="504"/>
    </location>
</feature>
<proteinExistence type="predicted"/>
<dbReference type="EMBL" id="JAKNGE010000002">
    <property type="protein sequence ID" value="MCG4744079.1"/>
    <property type="molecule type" value="Genomic_DNA"/>
</dbReference>
<keyword evidence="8" id="KW-0472">Membrane</keyword>
<keyword evidence="6 10" id="KW-0067">ATP-binding</keyword>
<keyword evidence="5" id="KW-0547">Nucleotide-binding</keyword>
<dbReference type="SMART" id="SM00382">
    <property type="entry name" value="AAA"/>
    <property type="match status" value="1"/>
</dbReference>
<keyword evidence="7" id="KW-1278">Translocase</keyword>
<accession>A0AAW5BMI2</accession>
<comment type="subcellular location">
    <subcellularLocation>
        <location evidence="1">Cell membrane</location>
        <topology evidence="1">Peripheral membrane protein</topology>
    </subcellularLocation>
</comment>
<dbReference type="PROSITE" id="PS50893">
    <property type="entry name" value="ABC_TRANSPORTER_2"/>
    <property type="match status" value="2"/>
</dbReference>
<dbReference type="CDD" id="cd03216">
    <property type="entry name" value="ABC_Carb_Monos_I"/>
    <property type="match status" value="1"/>
</dbReference>
<dbReference type="PANTHER" id="PTHR43790">
    <property type="entry name" value="CARBOHYDRATE TRANSPORT ATP-BINDING PROTEIN MG119-RELATED"/>
    <property type="match status" value="1"/>
</dbReference>
<evidence type="ECO:0000256" key="8">
    <source>
        <dbReference type="ARBA" id="ARBA00023136"/>
    </source>
</evidence>
<feature type="domain" description="ABC transporter" evidence="9">
    <location>
        <begin position="7"/>
        <end position="243"/>
    </location>
</feature>
<evidence type="ECO:0000256" key="3">
    <source>
        <dbReference type="ARBA" id="ARBA00022475"/>
    </source>
</evidence>
<evidence type="ECO:0000256" key="2">
    <source>
        <dbReference type="ARBA" id="ARBA00022448"/>
    </source>
</evidence>
<dbReference type="AlphaFoldDB" id="A0AAW5BMI2"/>
<keyword evidence="4" id="KW-0677">Repeat</keyword>
<comment type="caution">
    <text evidence="10">The sequence shown here is derived from an EMBL/GenBank/DDBJ whole genome shotgun (WGS) entry which is preliminary data.</text>
</comment>
<sequence length="510" mass="55942">MDNTNILEMRNITKVYPTGLVANNHVDFSLRKGEIHALAGENGAGKTTLMKVLFGLEKPDEGEIILNGSPVSIHNPIDAIHKGIGMVHQHFMLIPSLTVAENIVLGDEPGKYGVLDNRRAMEMARTIGQKYNMDVNPADVVADLPVGIRQKVEILKALHKGADILILDEPTAVLTPQETKELFAELKGLRDNGHTIVFISHKLNEVKELCDRITILRDGKDVGVYDVKDVSEQKISSLMVGRNLEVNTQKDPVEPGRVVLDVRNLNKENESGKQVLHNINFQIMAGEIVGIAAVEGNGQKELSETAAGLEGFSEGDITVSGTSIKNKSIKEIRLMGVAHVPEDRVAVGLVGDASVSDNLITYVYDKKEFSSHGLLDRKKIAGYAKALREKFLVKSKDGTEAVRMLSGGNMQKVVVAREFSTNPQLIILNQPTRGIDVGATEFVRQKVLELRSRGSAVLLVSADLNELFELSDRLMVMFDGRITADIKDVGRITENELGEYMLGLKKQEGM</sequence>
<dbReference type="InterPro" id="IPR003439">
    <property type="entry name" value="ABC_transporter-like_ATP-bd"/>
</dbReference>
<dbReference type="Pfam" id="PF00005">
    <property type="entry name" value="ABC_tran"/>
    <property type="match status" value="2"/>
</dbReference>
<dbReference type="Proteomes" id="UP001299608">
    <property type="component" value="Unassembled WGS sequence"/>
</dbReference>
<dbReference type="GO" id="GO:0005886">
    <property type="term" value="C:plasma membrane"/>
    <property type="evidence" value="ECO:0007669"/>
    <property type="project" value="UniProtKB-SubCell"/>
</dbReference>
<reference evidence="10" key="1">
    <citation type="submission" date="2022-01" db="EMBL/GenBank/DDBJ databases">
        <title>Collection of gut derived symbiotic bacterial strains cultured from healthy donors.</title>
        <authorList>
            <person name="Lin H."/>
            <person name="Kohout C."/>
            <person name="Waligurski E."/>
            <person name="Pamer E.G."/>
        </authorList>
    </citation>
    <scope>NUCLEOTIDE SEQUENCE</scope>
    <source>
        <strain evidence="10">DFI.6.55</strain>
    </source>
</reference>
<gene>
    <name evidence="10" type="ORF">L0N08_01475</name>
</gene>
<name>A0AAW5BMI2_9FIRM</name>
<dbReference type="GO" id="GO:0016887">
    <property type="term" value="F:ATP hydrolysis activity"/>
    <property type="evidence" value="ECO:0007669"/>
    <property type="project" value="InterPro"/>
</dbReference>
<organism evidence="10 11">
    <name type="scientific">Enterocloster aldenensis</name>
    <dbReference type="NCBI Taxonomy" id="358742"/>
    <lineage>
        <taxon>Bacteria</taxon>
        <taxon>Bacillati</taxon>
        <taxon>Bacillota</taxon>
        <taxon>Clostridia</taxon>
        <taxon>Lachnospirales</taxon>
        <taxon>Lachnospiraceae</taxon>
        <taxon>Enterocloster</taxon>
    </lineage>
</organism>